<dbReference type="PANTHER" id="PTHR42800:SF1">
    <property type="entry name" value="EXOINULINASE INUD (AFU_ORTHOLOGUE AFUA_5G00480)"/>
    <property type="match status" value="1"/>
</dbReference>
<evidence type="ECO:0000256" key="5">
    <source>
        <dbReference type="SAM" id="SignalP"/>
    </source>
</evidence>
<comment type="caution">
    <text evidence="8">The sequence shown here is derived from an EMBL/GenBank/DDBJ whole genome shotgun (WGS) entry which is preliminary data.</text>
</comment>
<evidence type="ECO:0000259" key="7">
    <source>
        <dbReference type="Pfam" id="PF08244"/>
    </source>
</evidence>
<name>A0A4R7UZY5_9PSEU</name>
<dbReference type="InterPro" id="IPR013320">
    <property type="entry name" value="ConA-like_dom_sf"/>
</dbReference>
<dbReference type="Pfam" id="PF00251">
    <property type="entry name" value="Glyco_hydro_32N"/>
    <property type="match status" value="1"/>
</dbReference>
<dbReference type="InterPro" id="IPR023296">
    <property type="entry name" value="Glyco_hydro_beta-prop_sf"/>
</dbReference>
<dbReference type="InterPro" id="IPR013148">
    <property type="entry name" value="Glyco_hydro_32_N"/>
</dbReference>
<dbReference type="OrthoDB" id="9807660at2"/>
<sequence length="799" mass="86076">MKILRSAVAVVLLAAGMFASAAPPALAGDLTDYPEFPYPPTNYDEPFRGQFHFSPRAGWMNDPNGSFYYRGRYHLFYQHNPHGLAWATMHWGHAVSTDLVHWTQKPIALEPGVHAGDLWSGNGIVDTNNVTGLKSGTDDPILLFSGTGGVTVHYSLDGARTFQTYGGGREVVDTPGVESRDPKVFWHAPSRRYVMVLYVKDGRDGANFYTSTDLLHWEFRSRFVADWMFECPDMYQLPVDGNPANTRWVLSAARDNSYVLGDFDGTTFTPTSPVGREDFGGGYAESPFYASQTFTGDPAGRVVQTAWQGGNRGGTWTGNLTFPAQLGLRTFPDGVRLTREPVGELASLRRDPFSLGAQTLRPGTNPLSGLRADTYELTAEFDVNGATAAKFGFRLHTRANGGYDREVAYDRAAGTLYGAPLAPVNGRVRMRVLVDRGQLEIFAGDGRFSFSDNVYFDSASQGISLFTEGGDVRLVSLGFNRLDKAWGTGQSTLDGNLAGPWTASNGTWTDTAAGKQGTAAGDAFYLSSSSAADFSYEGDVRVDNGVAAALSFRAGPSGQYTVNVDTTGVVKLWRPGRDIASYATPVSAGRTYHLKVVAAGSRFQVFLDRSALPVIDATDTAYPSGRLGVNLFNGQATFNNLQVNATGLATNLAGPWRPVNGTWTYPGSGLQSRGGGDTFYLSSSTPTDFTYEGDLTPLSGVAAGLVFRANADGTQHYTANIDVGGVVKLWRPGLDIATYRTTIEPGRTYHLGVTARGADLRVSLDGTQVIAATDSTYSSGRLGVNGFHGTALFRNLQLR</sequence>
<proteinExistence type="inferred from homology"/>
<evidence type="ECO:0000256" key="1">
    <source>
        <dbReference type="ARBA" id="ARBA00009902"/>
    </source>
</evidence>
<evidence type="ECO:0000313" key="8">
    <source>
        <dbReference type="EMBL" id="TDV41115.1"/>
    </source>
</evidence>
<dbReference type="RefSeq" id="WP_133908043.1">
    <property type="nucleotide sequence ID" value="NZ_SOCP01000021.1"/>
</dbReference>
<dbReference type="PROSITE" id="PS00609">
    <property type="entry name" value="GLYCOSYL_HYDROL_F32"/>
    <property type="match status" value="1"/>
</dbReference>
<keyword evidence="3 4" id="KW-0326">Glycosidase</keyword>
<evidence type="ECO:0000256" key="3">
    <source>
        <dbReference type="ARBA" id="ARBA00023295"/>
    </source>
</evidence>
<feature type="chain" id="PRO_5038796471" evidence="5">
    <location>
        <begin position="22"/>
        <end position="799"/>
    </location>
</feature>
<evidence type="ECO:0000256" key="2">
    <source>
        <dbReference type="ARBA" id="ARBA00022801"/>
    </source>
</evidence>
<dbReference type="InterPro" id="IPR001362">
    <property type="entry name" value="Glyco_hydro_32"/>
</dbReference>
<dbReference type="EMBL" id="SOCP01000021">
    <property type="protein sequence ID" value="TDV41115.1"/>
    <property type="molecule type" value="Genomic_DNA"/>
</dbReference>
<reference evidence="8 9" key="1">
    <citation type="submission" date="2019-03" db="EMBL/GenBank/DDBJ databases">
        <title>Genomic Encyclopedia of Archaeal and Bacterial Type Strains, Phase II (KMG-II): from individual species to whole genera.</title>
        <authorList>
            <person name="Goeker M."/>
        </authorList>
    </citation>
    <scope>NUCLEOTIDE SEQUENCE [LARGE SCALE GENOMIC DNA]</scope>
    <source>
        <strain evidence="8 9">DSM 45499</strain>
    </source>
</reference>
<dbReference type="SMART" id="SM00640">
    <property type="entry name" value="Glyco_32"/>
    <property type="match status" value="1"/>
</dbReference>
<keyword evidence="2 4" id="KW-0378">Hydrolase</keyword>
<dbReference type="GO" id="GO:0004575">
    <property type="term" value="F:sucrose alpha-glucosidase activity"/>
    <property type="evidence" value="ECO:0007669"/>
    <property type="project" value="TreeGrafter"/>
</dbReference>
<dbReference type="GO" id="GO:0005737">
    <property type="term" value="C:cytoplasm"/>
    <property type="evidence" value="ECO:0007669"/>
    <property type="project" value="TreeGrafter"/>
</dbReference>
<protein>
    <submittedName>
        <fullName evidence="8">Levanase</fullName>
    </submittedName>
</protein>
<dbReference type="PANTHER" id="PTHR42800">
    <property type="entry name" value="EXOINULINASE INUD (AFU_ORTHOLOGUE AFUA_5G00480)"/>
    <property type="match status" value="1"/>
</dbReference>
<gene>
    <name evidence="8" type="ORF">CLV71_121181</name>
</gene>
<feature type="signal peptide" evidence="5">
    <location>
        <begin position="1"/>
        <end position="21"/>
    </location>
</feature>
<dbReference type="Pfam" id="PF08244">
    <property type="entry name" value="Glyco_hydro_32C"/>
    <property type="match status" value="1"/>
</dbReference>
<evidence type="ECO:0000313" key="9">
    <source>
        <dbReference type="Proteomes" id="UP000294927"/>
    </source>
</evidence>
<accession>A0A4R7UZY5</accession>
<evidence type="ECO:0000259" key="6">
    <source>
        <dbReference type="Pfam" id="PF00251"/>
    </source>
</evidence>
<organism evidence="8 9">
    <name type="scientific">Actinophytocola oryzae</name>
    <dbReference type="NCBI Taxonomy" id="502181"/>
    <lineage>
        <taxon>Bacteria</taxon>
        <taxon>Bacillati</taxon>
        <taxon>Actinomycetota</taxon>
        <taxon>Actinomycetes</taxon>
        <taxon>Pseudonocardiales</taxon>
        <taxon>Pseudonocardiaceae</taxon>
    </lineage>
</organism>
<keyword evidence="5" id="KW-0732">Signal</keyword>
<dbReference type="Gene3D" id="2.115.10.20">
    <property type="entry name" value="Glycosyl hydrolase domain, family 43"/>
    <property type="match status" value="1"/>
</dbReference>
<dbReference type="Proteomes" id="UP000294927">
    <property type="component" value="Unassembled WGS sequence"/>
</dbReference>
<dbReference type="AlphaFoldDB" id="A0A4R7UZY5"/>
<comment type="similarity">
    <text evidence="1 4">Belongs to the glycosyl hydrolase 32 family.</text>
</comment>
<feature type="domain" description="Glycosyl hydrolase family 32 C-terminal" evidence="7">
    <location>
        <begin position="344"/>
        <end position="477"/>
    </location>
</feature>
<feature type="domain" description="Glycosyl hydrolase family 32 N-terminal" evidence="6">
    <location>
        <begin position="52"/>
        <end position="335"/>
    </location>
</feature>
<dbReference type="GO" id="GO:0005987">
    <property type="term" value="P:sucrose catabolic process"/>
    <property type="evidence" value="ECO:0007669"/>
    <property type="project" value="TreeGrafter"/>
</dbReference>
<dbReference type="SUPFAM" id="SSF75005">
    <property type="entry name" value="Arabinanase/levansucrase/invertase"/>
    <property type="match status" value="1"/>
</dbReference>
<dbReference type="InterPro" id="IPR018053">
    <property type="entry name" value="Glyco_hydro_32_AS"/>
</dbReference>
<dbReference type="Gene3D" id="2.60.120.560">
    <property type="entry name" value="Exo-inulinase, domain 1"/>
    <property type="match status" value="3"/>
</dbReference>
<dbReference type="SUPFAM" id="SSF49899">
    <property type="entry name" value="Concanavalin A-like lectins/glucanases"/>
    <property type="match status" value="1"/>
</dbReference>
<dbReference type="InterPro" id="IPR013189">
    <property type="entry name" value="Glyco_hydro_32_C"/>
</dbReference>
<dbReference type="CDD" id="cd18622">
    <property type="entry name" value="GH32_Inu-like"/>
    <property type="match status" value="1"/>
</dbReference>
<keyword evidence="9" id="KW-1185">Reference proteome</keyword>
<evidence type="ECO:0000256" key="4">
    <source>
        <dbReference type="RuleBase" id="RU362110"/>
    </source>
</evidence>